<dbReference type="Proteomes" id="UP000269597">
    <property type="component" value="Unassembled WGS sequence"/>
</dbReference>
<evidence type="ECO:0000313" key="2">
    <source>
        <dbReference type="Proteomes" id="UP000269597"/>
    </source>
</evidence>
<evidence type="ECO:0000313" key="1">
    <source>
        <dbReference type="EMBL" id="RSP77505.1"/>
    </source>
</evidence>
<sequence length="45" mass="5297">MVDDVDEAIANIAVIFHWPPSTYDDMDIVELSKWHRRALLRNQTN</sequence>
<accession>A0A3R9SF16</accession>
<dbReference type="RefSeq" id="WP_100221757.1">
    <property type="nucleotide sequence ID" value="NZ_CP087328.1"/>
</dbReference>
<organism evidence="1 2">
    <name type="scientific">Acinetobacter baumannii</name>
    <dbReference type="NCBI Taxonomy" id="470"/>
    <lineage>
        <taxon>Bacteria</taxon>
        <taxon>Pseudomonadati</taxon>
        <taxon>Pseudomonadota</taxon>
        <taxon>Gammaproteobacteria</taxon>
        <taxon>Moraxellales</taxon>
        <taxon>Moraxellaceae</taxon>
        <taxon>Acinetobacter</taxon>
        <taxon>Acinetobacter calcoaceticus/baumannii complex</taxon>
    </lineage>
</organism>
<protein>
    <submittedName>
        <fullName evidence="1">GpE family phage tail protein</fullName>
    </submittedName>
</protein>
<gene>
    <name evidence="1" type="ORF">EA722_07450</name>
</gene>
<dbReference type="AlphaFoldDB" id="A0A3R9SF16"/>
<dbReference type="Pfam" id="PF06528">
    <property type="entry name" value="Phage_P2_GpE"/>
    <property type="match status" value="1"/>
</dbReference>
<comment type="caution">
    <text evidence="1">The sequence shown here is derived from an EMBL/GenBank/DDBJ whole genome shotgun (WGS) entry which is preliminary data.</text>
</comment>
<dbReference type="InterPro" id="IPR009493">
    <property type="entry name" value="P2_GpE"/>
</dbReference>
<dbReference type="EMBL" id="RFBY01000018">
    <property type="protein sequence ID" value="RSP77505.1"/>
    <property type="molecule type" value="Genomic_DNA"/>
</dbReference>
<proteinExistence type="predicted"/>
<name>A0A3R9SF16_ACIBA</name>
<reference evidence="1 2" key="1">
    <citation type="submission" date="2018-10" db="EMBL/GenBank/DDBJ databases">
        <title>GWAS and RNA-Seq identify cryptic mechanisms of antimicrobial resistance in Acinetobacter baumannii.</title>
        <authorList>
            <person name="Sahl J.W."/>
        </authorList>
    </citation>
    <scope>NUCLEOTIDE SEQUENCE [LARGE SCALE GENOMIC DNA]</scope>
    <source>
        <strain evidence="1 2">TG31299</strain>
    </source>
</reference>